<keyword evidence="3" id="KW-0496">Mitochondrion</keyword>
<dbReference type="Pfam" id="PF08583">
    <property type="entry name" value="Cmc1"/>
    <property type="match status" value="1"/>
</dbReference>
<reference evidence="5" key="1">
    <citation type="submission" date="2021-01" db="EMBL/GenBank/DDBJ databases">
        <authorList>
            <person name="Corre E."/>
            <person name="Pelletier E."/>
            <person name="Niang G."/>
            <person name="Scheremetjew M."/>
            <person name="Finn R."/>
            <person name="Kale V."/>
            <person name="Holt S."/>
            <person name="Cochrane G."/>
            <person name="Meng A."/>
            <person name="Brown T."/>
            <person name="Cohen L."/>
        </authorList>
    </citation>
    <scope>NUCLEOTIDE SEQUENCE</scope>
</reference>
<name>A0A7S1FJ57_NOCSC</name>
<organism evidence="5">
    <name type="scientific">Noctiluca scintillans</name>
    <name type="common">Sea sparkle</name>
    <name type="synonym">Red tide dinoflagellate</name>
    <dbReference type="NCBI Taxonomy" id="2966"/>
    <lineage>
        <taxon>Eukaryota</taxon>
        <taxon>Sar</taxon>
        <taxon>Alveolata</taxon>
        <taxon>Dinophyceae</taxon>
        <taxon>Noctilucales</taxon>
        <taxon>Noctilucaceae</taxon>
        <taxon>Noctiluca</taxon>
    </lineage>
</organism>
<sequence length="192" mass="21903">MFFVDPPFKPTKEVPSDQMEASTAPEVSSKAAEVPQKPPARVLDDLPVDMETIDKMRNSRVPYLEAREAVELEQKEYKAARDVLGAEIREICRPEIDEYVDCCVGRLWSIWTCKPKAFQMSRCIKRNEDPEFVDRRMREIMSDREARGESILNNASKGATRERRALYNRAIASSVDDPNELLIKSSVPPAAR</sequence>
<protein>
    <recommendedName>
        <fullName evidence="3">COX assembly mitochondrial protein</fullName>
    </recommendedName>
</protein>
<feature type="region of interest" description="Disordered" evidence="4">
    <location>
        <begin position="1"/>
        <end position="39"/>
    </location>
</feature>
<evidence type="ECO:0000313" key="5">
    <source>
        <dbReference type="EMBL" id="CAD8871384.1"/>
    </source>
</evidence>
<dbReference type="AlphaFoldDB" id="A0A7S1FJ57"/>
<evidence type="ECO:0000256" key="2">
    <source>
        <dbReference type="ARBA" id="ARBA00023157"/>
    </source>
</evidence>
<comment type="similarity">
    <text evidence="1 3">Belongs to the CMC family.</text>
</comment>
<dbReference type="EMBL" id="HBFQ01064493">
    <property type="protein sequence ID" value="CAD8871384.1"/>
    <property type="molecule type" value="Transcribed_RNA"/>
</dbReference>
<accession>A0A7S1FJ57</accession>
<comment type="subcellular location">
    <subcellularLocation>
        <location evidence="3">Mitochondrion</location>
    </subcellularLocation>
</comment>
<proteinExistence type="inferred from homology"/>
<dbReference type="InterPro" id="IPR013892">
    <property type="entry name" value="Cyt_c_biogenesis_Cmc1-like"/>
</dbReference>
<evidence type="ECO:0000256" key="1">
    <source>
        <dbReference type="ARBA" id="ARBA00007347"/>
    </source>
</evidence>
<dbReference type="GO" id="GO:0005739">
    <property type="term" value="C:mitochondrion"/>
    <property type="evidence" value="ECO:0007669"/>
    <property type="project" value="UniProtKB-SubCell"/>
</dbReference>
<gene>
    <name evidence="5" type="ORF">NSCI0253_LOCUS45741</name>
</gene>
<keyword evidence="2" id="KW-1015">Disulfide bond</keyword>
<evidence type="ECO:0000256" key="4">
    <source>
        <dbReference type="SAM" id="MobiDB-lite"/>
    </source>
</evidence>
<evidence type="ECO:0000256" key="3">
    <source>
        <dbReference type="RuleBase" id="RU364104"/>
    </source>
</evidence>